<sequence length="267" mass="31259">MQKTNELIFILKHFIFGYQDGLISFKEYNPNLACDLNTELDFRLKSYKSLLKTHSIDKLDSLLRDVINEIENIDVNNQELRKRIAGKFRFIFSHKTFNQLNGIESNETEIDLDSDLSLVFLQVDGFINKVKINLNRLLNELNHFFDSVPLITEPQRLRIELSKYGFMELDKVNNFKNKNKIFELLAIRNCSLQIATLQYFDFIQHVNLKFAKGVSKELANIISEIMKLEKTDVLNNINALNSGSKVERTRYKSREYLMKIDNHIIDG</sequence>
<dbReference type="RefSeq" id="WP_068821139.1">
    <property type="nucleotide sequence ID" value="NZ_LWHJ01000011.1"/>
</dbReference>
<gene>
    <name evidence="1" type="ORF">A5893_03050</name>
</gene>
<proteinExistence type="predicted"/>
<dbReference type="Proteomes" id="UP000078459">
    <property type="component" value="Unassembled WGS sequence"/>
</dbReference>
<comment type="caution">
    <text evidence="1">The sequence shown here is derived from an EMBL/GenBank/DDBJ whole genome shotgun (WGS) entry which is preliminary data.</text>
</comment>
<evidence type="ECO:0000313" key="2">
    <source>
        <dbReference type="Proteomes" id="UP000078459"/>
    </source>
</evidence>
<reference evidence="1 2" key="2">
    <citation type="submission" date="2016-06" db="EMBL/GenBank/DDBJ databases">
        <title>Pedobacter psychrophilus sp. nov., isolated from Antarctic fragmentary rock.</title>
        <authorList>
            <person name="Svec P."/>
        </authorList>
    </citation>
    <scope>NUCLEOTIDE SEQUENCE [LARGE SCALE GENOMIC DNA]</scope>
    <source>
        <strain evidence="1 2">CCM 8644</strain>
    </source>
</reference>
<accession>A0A179DM32</accession>
<reference evidence="1 2" key="1">
    <citation type="submission" date="2016-04" db="EMBL/GenBank/DDBJ databases">
        <authorList>
            <person name="Evans L.H."/>
            <person name="Alamgir A."/>
            <person name="Owens N."/>
            <person name="Weber N.D."/>
            <person name="Virtaneva K."/>
            <person name="Barbian K."/>
            <person name="Babar A."/>
            <person name="Rosenke K."/>
        </authorList>
    </citation>
    <scope>NUCLEOTIDE SEQUENCE [LARGE SCALE GENOMIC DNA]</scope>
    <source>
        <strain evidence="1 2">CCM 8644</strain>
    </source>
</reference>
<evidence type="ECO:0000313" key="1">
    <source>
        <dbReference type="EMBL" id="OAQ42107.1"/>
    </source>
</evidence>
<organism evidence="1 2">
    <name type="scientific">Pedobacter psychrophilus</name>
    <dbReference type="NCBI Taxonomy" id="1826909"/>
    <lineage>
        <taxon>Bacteria</taxon>
        <taxon>Pseudomonadati</taxon>
        <taxon>Bacteroidota</taxon>
        <taxon>Sphingobacteriia</taxon>
        <taxon>Sphingobacteriales</taxon>
        <taxon>Sphingobacteriaceae</taxon>
        <taxon>Pedobacter</taxon>
    </lineage>
</organism>
<dbReference type="STRING" id="1826909.A5893_03050"/>
<dbReference type="EMBL" id="LWHJ01000011">
    <property type="protein sequence ID" value="OAQ42107.1"/>
    <property type="molecule type" value="Genomic_DNA"/>
</dbReference>
<dbReference type="AlphaFoldDB" id="A0A179DM32"/>
<protein>
    <submittedName>
        <fullName evidence="1">Uncharacterized protein</fullName>
    </submittedName>
</protein>
<name>A0A179DM32_9SPHI</name>
<keyword evidence="2" id="KW-1185">Reference proteome</keyword>